<feature type="compositionally biased region" description="Polar residues" evidence="2">
    <location>
        <begin position="8"/>
        <end position="17"/>
    </location>
</feature>
<dbReference type="InterPro" id="IPR027417">
    <property type="entry name" value="P-loop_NTPase"/>
</dbReference>
<evidence type="ECO:0000259" key="3">
    <source>
        <dbReference type="Pfam" id="PF24883"/>
    </source>
</evidence>
<accession>A0A8H5GCD3</accession>
<dbReference type="OrthoDB" id="2932404at2759"/>
<organism evidence="4 5">
    <name type="scientific">Leucocoprinus leucothites</name>
    <dbReference type="NCBI Taxonomy" id="201217"/>
    <lineage>
        <taxon>Eukaryota</taxon>
        <taxon>Fungi</taxon>
        <taxon>Dikarya</taxon>
        <taxon>Basidiomycota</taxon>
        <taxon>Agaricomycotina</taxon>
        <taxon>Agaricomycetes</taxon>
        <taxon>Agaricomycetidae</taxon>
        <taxon>Agaricales</taxon>
        <taxon>Agaricineae</taxon>
        <taxon>Agaricaceae</taxon>
        <taxon>Leucocoprinus</taxon>
    </lineage>
</organism>
<dbReference type="Proteomes" id="UP000559027">
    <property type="component" value="Unassembled WGS sequence"/>
</dbReference>
<gene>
    <name evidence="4" type="ORF">D9756_002311</name>
</gene>
<comment type="caution">
    <text evidence="4">The sequence shown here is derived from an EMBL/GenBank/DDBJ whole genome shotgun (WGS) entry which is preliminary data.</text>
</comment>
<feature type="domain" description="Nephrocystin 3-like N-terminal" evidence="3">
    <location>
        <begin position="93"/>
        <end position="239"/>
    </location>
</feature>
<reference evidence="4 5" key="1">
    <citation type="journal article" date="2020" name="ISME J.">
        <title>Uncovering the hidden diversity of litter-decomposition mechanisms in mushroom-forming fungi.</title>
        <authorList>
            <person name="Floudas D."/>
            <person name="Bentzer J."/>
            <person name="Ahren D."/>
            <person name="Johansson T."/>
            <person name="Persson P."/>
            <person name="Tunlid A."/>
        </authorList>
    </citation>
    <scope>NUCLEOTIDE SEQUENCE [LARGE SCALE GENOMIC DNA]</scope>
    <source>
        <strain evidence="4 5">CBS 146.42</strain>
    </source>
</reference>
<evidence type="ECO:0000256" key="1">
    <source>
        <dbReference type="ARBA" id="ARBA00022737"/>
    </source>
</evidence>
<sequence>MEGIGNVTGPSHLSSSRHCPPLPQHPMFENSSNFIIDGGTFINVSGQTGVTRLFDYTIPDAAHDSYLTDSKASCFPGTRTQYLQDITACMTSVSQERQQRLLWMWGPPGVGKSAIAKSCAKEIAAHGMLGASFFFSRDNGVVDPARFFTTIAHQLSTQLYRYKAILDAKIQNDPALLTKGLEAQLYELILAPLLELKRQGMHIPQRAVSVDGLDECNNENAQSEIVKAVARSIGKYGSSVPLLWAFFSRPERQISDAFSQESIPCPCWQIELPVSREIGEEIRIYLQGTLRLRRLQNASNPASDGSTWPSVADLNKLVKIVAGLFIYAANIARFVMDPNALSPQRQLQEVLSSHSKLQMRSAQLSDTSNVTLELDAFYTLIMKRIPVAHLPVVQRILLIHTKVASQTVWPLIHGTLG</sequence>
<evidence type="ECO:0000256" key="2">
    <source>
        <dbReference type="SAM" id="MobiDB-lite"/>
    </source>
</evidence>
<protein>
    <recommendedName>
        <fullName evidence="3">Nephrocystin 3-like N-terminal domain-containing protein</fullName>
    </recommendedName>
</protein>
<dbReference type="Pfam" id="PF24883">
    <property type="entry name" value="NPHP3_N"/>
    <property type="match status" value="1"/>
</dbReference>
<evidence type="ECO:0000313" key="5">
    <source>
        <dbReference type="Proteomes" id="UP000559027"/>
    </source>
</evidence>
<dbReference type="Gene3D" id="3.40.50.300">
    <property type="entry name" value="P-loop containing nucleotide triphosphate hydrolases"/>
    <property type="match status" value="1"/>
</dbReference>
<dbReference type="EMBL" id="JAACJO010000002">
    <property type="protein sequence ID" value="KAF5362367.1"/>
    <property type="molecule type" value="Genomic_DNA"/>
</dbReference>
<proteinExistence type="predicted"/>
<keyword evidence="1" id="KW-0677">Repeat</keyword>
<evidence type="ECO:0000313" key="4">
    <source>
        <dbReference type="EMBL" id="KAF5362367.1"/>
    </source>
</evidence>
<dbReference type="InterPro" id="IPR056884">
    <property type="entry name" value="NPHP3-like_N"/>
</dbReference>
<feature type="region of interest" description="Disordered" evidence="2">
    <location>
        <begin position="1"/>
        <end position="22"/>
    </location>
</feature>
<dbReference type="SUPFAM" id="SSF52540">
    <property type="entry name" value="P-loop containing nucleoside triphosphate hydrolases"/>
    <property type="match status" value="1"/>
</dbReference>
<name>A0A8H5GCD3_9AGAR</name>
<dbReference type="AlphaFoldDB" id="A0A8H5GCD3"/>
<keyword evidence="5" id="KW-1185">Reference proteome</keyword>